<evidence type="ECO:0000256" key="2">
    <source>
        <dbReference type="SAM" id="Phobius"/>
    </source>
</evidence>
<reference evidence="5" key="2">
    <citation type="submission" date="2025-08" db="UniProtKB">
        <authorList>
            <consortium name="RefSeq"/>
        </authorList>
    </citation>
    <scope>IDENTIFICATION</scope>
    <source>
        <tissue evidence="5">Blood</tissue>
    </source>
</reference>
<gene>
    <name evidence="5" type="primary">LOC108267114</name>
</gene>
<sequence length="275" mass="30857">MRYSSVHHHVVFLLSFTSITVLALDFTSVKAKLHQSVDLTCEHECSGLVKWVMGNQQELLAHCNQTSCSSNKGYQISHHQKRNVLTVMEADYTKRTFFACECNTEDICHVRLCIEPVKSSVQLNPGEDLILMLPVPEPVEVIYNSSGSHEQICTVVSRLQCKDEYTQRVSLRYPNLTLERLNVSDSGDYTVRDIKNDEVIHVYTVFVEGPDTPKEQTSAVPAWVIGLMVVLMVLVGGGVAVIMYLRRRRRKVMLQQSEGGASNGATAKESLDKLL</sequence>
<keyword evidence="2" id="KW-0812">Transmembrane</keyword>
<organism evidence="4 5">
    <name type="scientific">Ictalurus punctatus</name>
    <name type="common">Channel catfish</name>
    <name type="synonym">Silurus punctatus</name>
    <dbReference type="NCBI Taxonomy" id="7998"/>
    <lineage>
        <taxon>Eukaryota</taxon>
        <taxon>Metazoa</taxon>
        <taxon>Chordata</taxon>
        <taxon>Craniata</taxon>
        <taxon>Vertebrata</taxon>
        <taxon>Euteleostomi</taxon>
        <taxon>Actinopterygii</taxon>
        <taxon>Neopterygii</taxon>
        <taxon>Teleostei</taxon>
        <taxon>Ostariophysi</taxon>
        <taxon>Siluriformes</taxon>
        <taxon>Ictaluridae</taxon>
        <taxon>Ictalurus</taxon>
    </lineage>
</organism>
<keyword evidence="3" id="KW-0732">Signal</keyword>
<name>A0A2D0R7K4_ICTPU</name>
<reference evidence="4" key="1">
    <citation type="journal article" date="2016" name="Nat. Commun.">
        <title>The channel catfish genome sequence provides insights into the evolution of scale formation in teleosts.</title>
        <authorList>
            <person name="Liu Z."/>
            <person name="Liu S."/>
            <person name="Yao J."/>
            <person name="Bao L."/>
            <person name="Zhang J."/>
            <person name="Li Y."/>
            <person name="Jiang C."/>
            <person name="Sun L."/>
            <person name="Wang R."/>
            <person name="Zhang Y."/>
            <person name="Zhou T."/>
            <person name="Zeng Q."/>
            <person name="Fu Q."/>
            <person name="Gao S."/>
            <person name="Li N."/>
            <person name="Koren S."/>
            <person name="Jiang Y."/>
            <person name="Zimin A."/>
            <person name="Xu P."/>
            <person name="Phillippy A.M."/>
            <person name="Geng X."/>
            <person name="Song L."/>
            <person name="Sun F."/>
            <person name="Li C."/>
            <person name="Wang X."/>
            <person name="Chen A."/>
            <person name="Jin Y."/>
            <person name="Yuan Z."/>
            <person name="Yang Y."/>
            <person name="Tan S."/>
            <person name="Peatman E."/>
            <person name="Lu J."/>
            <person name="Qin Z."/>
            <person name="Dunham R."/>
            <person name="Li Z."/>
            <person name="Sonstegard T."/>
            <person name="Feng J."/>
            <person name="Danzmann R.G."/>
            <person name="Schroeder S."/>
            <person name="Scheffler B."/>
            <person name="Duke M.V."/>
            <person name="Ballard L."/>
            <person name="Kucuktas H."/>
            <person name="Kaltenboeck L."/>
            <person name="Liu H."/>
            <person name="Armbruster J."/>
            <person name="Xie Y."/>
            <person name="Kirby M.L."/>
            <person name="Tian Y."/>
            <person name="Flanagan M.E."/>
            <person name="Mu W."/>
            <person name="Waldbieser G.C."/>
        </authorList>
    </citation>
    <scope>NUCLEOTIDE SEQUENCE [LARGE SCALE GENOMIC DNA]</scope>
    <source>
        <strain evidence="4">SDA103</strain>
    </source>
</reference>
<feature type="region of interest" description="Disordered" evidence="1">
    <location>
        <begin position="256"/>
        <end position="275"/>
    </location>
</feature>
<protein>
    <submittedName>
        <fullName evidence="5">Uncharacterized protein LOC108267114</fullName>
    </submittedName>
</protein>
<feature type="signal peptide" evidence="3">
    <location>
        <begin position="1"/>
        <end position="23"/>
    </location>
</feature>
<feature type="chain" id="PRO_5012022578" evidence="3">
    <location>
        <begin position="24"/>
        <end position="275"/>
    </location>
</feature>
<dbReference type="RefSeq" id="XP_017326567.1">
    <property type="nucleotide sequence ID" value="XM_017471078.3"/>
</dbReference>
<evidence type="ECO:0000256" key="1">
    <source>
        <dbReference type="SAM" id="MobiDB-lite"/>
    </source>
</evidence>
<dbReference type="GeneID" id="108267114"/>
<dbReference type="OrthoDB" id="8923826at2759"/>
<feature type="transmembrane region" description="Helical" evidence="2">
    <location>
        <begin position="222"/>
        <end position="245"/>
    </location>
</feature>
<evidence type="ECO:0000313" key="5">
    <source>
        <dbReference type="RefSeq" id="XP_017326567.1"/>
    </source>
</evidence>
<keyword evidence="2" id="KW-0472">Membrane</keyword>
<dbReference type="KEGG" id="ipu:108267114"/>
<dbReference type="Proteomes" id="UP000221080">
    <property type="component" value="Chromosome 7"/>
</dbReference>
<proteinExistence type="predicted"/>
<keyword evidence="2" id="KW-1133">Transmembrane helix</keyword>
<keyword evidence="4" id="KW-1185">Reference proteome</keyword>
<accession>A0A2D0R7K4</accession>
<dbReference type="AlphaFoldDB" id="A0A2D0R7K4"/>
<evidence type="ECO:0000313" key="4">
    <source>
        <dbReference type="Proteomes" id="UP000221080"/>
    </source>
</evidence>
<feature type="compositionally biased region" description="Polar residues" evidence="1">
    <location>
        <begin position="256"/>
        <end position="265"/>
    </location>
</feature>
<evidence type="ECO:0000256" key="3">
    <source>
        <dbReference type="SAM" id="SignalP"/>
    </source>
</evidence>